<protein>
    <submittedName>
        <fullName evidence="2">Uncharacterized protein</fullName>
    </submittedName>
</protein>
<evidence type="ECO:0000313" key="2">
    <source>
        <dbReference type="EnsemblPlants" id="MELO3C028663.2.1"/>
    </source>
</evidence>
<dbReference type="AlphaFoldDB" id="A0A9I9E4J3"/>
<evidence type="ECO:0000256" key="1">
    <source>
        <dbReference type="SAM" id="MobiDB-lite"/>
    </source>
</evidence>
<accession>A0A9I9E4J3</accession>
<dbReference type="EnsemblPlants" id="MELO3C028663.2.1">
    <property type="protein sequence ID" value="MELO3C028663.2.1"/>
    <property type="gene ID" value="MELO3C028663.2"/>
</dbReference>
<dbReference type="Gramene" id="MELO3C028663.2.1">
    <property type="protein sequence ID" value="MELO3C028663.2.1"/>
    <property type="gene ID" value="MELO3C028663.2"/>
</dbReference>
<sequence>MGKLKMGSRESRIHIRVGGHPTKCKSRKGVKKRKEVKVDNPKPKTNQIQEARLLLAEDDNLTSKNEFYVSMGRKESSN</sequence>
<proteinExistence type="predicted"/>
<feature type="compositionally biased region" description="Basic residues" evidence="1">
    <location>
        <begin position="19"/>
        <end position="35"/>
    </location>
</feature>
<feature type="region of interest" description="Disordered" evidence="1">
    <location>
        <begin position="19"/>
        <end position="44"/>
    </location>
</feature>
<name>A0A9I9E4J3_CUCME</name>
<organism evidence="2">
    <name type="scientific">Cucumis melo</name>
    <name type="common">Muskmelon</name>
    <dbReference type="NCBI Taxonomy" id="3656"/>
    <lineage>
        <taxon>Eukaryota</taxon>
        <taxon>Viridiplantae</taxon>
        <taxon>Streptophyta</taxon>
        <taxon>Embryophyta</taxon>
        <taxon>Tracheophyta</taxon>
        <taxon>Spermatophyta</taxon>
        <taxon>Magnoliopsida</taxon>
        <taxon>eudicotyledons</taxon>
        <taxon>Gunneridae</taxon>
        <taxon>Pentapetalae</taxon>
        <taxon>rosids</taxon>
        <taxon>fabids</taxon>
        <taxon>Cucurbitales</taxon>
        <taxon>Cucurbitaceae</taxon>
        <taxon>Benincaseae</taxon>
        <taxon>Cucumis</taxon>
    </lineage>
</organism>
<reference evidence="2" key="1">
    <citation type="submission" date="2023-03" db="UniProtKB">
        <authorList>
            <consortium name="EnsemblPlants"/>
        </authorList>
    </citation>
    <scope>IDENTIFICATION</scope>
</reference>